<feature type="transmembrane region" description="Helical" evidence="11">
    <location>
        <begin position="42"/>
        <end position="68"/>
    </location>
</feature>
<evidence type="ECO:0000256" key="4">
    <source>
        <dbReference type="ARBA" id="ARBA00022481"/>
    </source>
</evidence>
<comment type="subcellular location">
    <subcellularLocation>
        <location evidence="1">Cell inner membrane</location>
        <topology evidence="1">Single-pass membrane protein</topology>
    </subcellularLocation>
</comment>
<accession>A0ABN1II84</accession>
<keyword evidence="5" id="KW-0997">Cell inner membrane</keyword>
<evidence type="ECO:0000256" key="9">
    <source>
        <dbReference type="ARBA" id="ARBA00025772"/>
    </source>
</evidence>
<dbReference type="SUPFAM" id="SSF54523">
    <property type="entry name" value="Pili subunits"/>
    <property type="match status" value="1"/>
</dbReference>
<comment type="caution">
    <text evidence="13">The sequence shown here is derived from an EMBL/GenBank/DDBJ whole genome shotgun (WGS) entry which is preliminary data.</text>
</comment>
<evidence type="ECO:0000313" key="14">
    <source>
        <dbReference type="Proteomes" id="UP001501523"/>
    </source>
</evidence>
<dbReference type="Pfam" id="PF07963">
    <property type="entry name" value="N_methyl"/>
    <property type="match status" value="1"/>
</dbReference>
<gene>
    <name evidence="13" type="ORF">GCM10009105_18730</name>
</gene>
<dbReference type="NCBIfam" id="TIGR02532">
    <property type="entry name" value="IV_pilin_GFxxxE"/>
    <property type="match status" value="1"/>
</dbReference>
<dbReference type="InterPro" id="IPR045584">
    <property type="entry name" value="Pilin-like"/>
</dbReference>
<dbReference type="PRINTS" id="PR00885">
    <property type="entry name" value="BCTERIALGSPH"/>
</dbReference>
<evidence type="ECO:0000256" key="2">
    <source>
        <dbReference type="ARBA" id="ARBA00021549"/>
    </source>
</evidence>
<dbReference type="Gene3D" id="3.30.700.10">
    <property type="entry name" value="Glycoprotein, Type 4 Pilin"/>
    <property type="match status" value="1"/>
</dbReference>
<dbReference type="InterPro" id="IPR012902">
    <property type="entry name" value="N_methyl_site"/>
</dbReference>
<evidence type="ECO:0000256" key="7">
    <source>
        <dbReference type="ARBA" id="ARBA00022989"/>
    </source>
</evidence>
<evidence type="ECO:0000259" key="12">
    <source>
        <dbReference type="Pfam" id="PF12019"/>
    </source>
</evidence>
<dbReference type="InterPro" id="IPR022346">
    <property type="entry name" value="T2SS_GspH"/>
</dbReference>
<dbReference type="Pfam" id="PF12019">
    <property type="entry name" value="GspH"/>
    <property type="match status" value="1"/>
</dbReference>
<dbReference type="InterPro" id="IPR002416">
    <property type="entry name" value="T2SS_protein-GspH"/>
</dbReference>
<comment type="similarity">
    <text evidence="9">Belongs to the GSP H family.</text>
</comment>
<keyword evidence="3" id="KW-1003">Cell membrane</keyword>
<evidence type="ECO:0000256" key="11">
    <source>
        <dbReference type="SAM" id="Phobius"/>
    </source>
</evidence>
<keyword evidence="7 11" id="KW-1133">Transmembrane helix</keyword>
<sequence>MKGGDSGFGIRDSAECFDLSRRGSFESRITNHPSRPRARKRALGFTLIELMAVIVLLAIALTAVTFSFSKSLQGARIRGASRDLVAALRYTRGQAIVKGEQEVLTLDLDNNSYTAPGKGAVQLPKGMSLRLTTAETEQTGANSGGIRFFADGSSTGGRISVLQGQREWRINVAWLTGDIALDEKPE</sequence>
<keyword evidence="6 11" id="KW-0812">Transmembrane</keyword>
<keyword evidence="14" id="KW-1185">Reference proteome</keyword>
<keyword evidence="8 11" id="KW-0472">Membrane</keyword>
<dbReference type="Proteomes" id="UP001501523">
    <property type="component" value="Unassembled WGS sequence"/>
</dbReference>
<keyword evidence="4" id="KW-0488">Methylation</keyword>
<dbReference type="EMBL" id="BAAAEU010000007">
    <property type="protein sequence ID" value="GAA0714314.1"/>
    <property type="molecule type" value="Genomic_DNA"/>
</dbReference>
<reference evidence="13 14" key="1">
    <citation type="journal article" date="2019" name="Int. J. Syst. Evol. Microbiol.">
        <title>The Global Catalogue of Microorganisms (GCM) 10K type strain sequencing project: providing services to taxonomists for standard genome sequencing and annotation.</title>
        <authorList>
            <consortium name="The Broad Institute Genomics Platform"/>
            <consortium name="The Broad Institute Genome Sequencing Center for Infectious Disease"/>
            <person name="Wu L."/>
            <person name="Ma J."/>
        </authorList>
    </citation>
    <scope>NUCLEOTIDE SEQUENCE [LARGE SCALE GENOMIC DNA]</scope>
    <source>
        <strain evidence="13 14">JCM 15421</strain>
    </source>
</reference>
<protein>
    <recommendedName>
        <fullName evidence="2">Type II secretion system protein H</fullName>
    </recommendedName>
    <alternativeName>
        <fullName evidence="10">General secretion pathway protein H</fullName>
    </alternativeName>
</protein>
<evidence type="ECO:0000256" key="10">
    <source>
        <dbReference type="ARBA" id="ARBA00030775"/>
    </source>
</evidence>
<feature type="domain" description="General secretion pathway GspH" evidence="12">
    <location>
        <begin position="80"/>
        <end position="175"/>
    </location>
</feature>
<evidence type="ECO:0000256" key="6">
    <source>
        <dbReference type="ARBA" id="ARBA00022692"/>
    </source>
</evidence>
<evidence type="ECO:0000256" key="1">
    <source>
        <dbReference type="ARBA" id="ARBA00004377"/>
    </source>
</evidence>
<name>A0ABN1II84_9GAMM</name>
<evidence type="ECO:0000256" key="3">
    <source>
        <dbReference type="ARBA" id="ARBA00022475"/>
    </source>
</evidence>
<organism evidence="13 14">
    <name type="scientific">Dokdonella soli</name>
    <dbReference type="NCBI Taxonomy" id="529810"/>
    <lineage>
        <taxon>Bacteria</taxon>
        <taxon>Pseudomonadati</taxon>
        <taxon>Pseudomonadota</taxon>
        <taxon>Gammaproteobacteria</taxon>
        <taxon>Lysobacterales</taxon>
        <taxon>Rhodanobacteraceae</taxon>
        <taxon>Dokdonella</taxon>
    </lineage>
</organism>
<evidence type="ECO:0000256" key="8">
    <source>
        <dbReference type="ARBA" id="ARBA00023136"/>
    </source>
</evidence>
<evidence type="ECO:0000313" key="13">
    <source>
        <dbReference type="EMBL" id="GAA0714314.1"/>
    </source>
</evidence>
<proteinExistence type="inferred from homology"/>
<evidence type="ECO:0000256" key="5">
    <source>
        <dbReference type="ARBA" id="ARBA00022519"/>
    </source>
</evidence>